<comment type="caution">
    <text evidence="12">The sequence shown here is derived from an EMBL/GenBank/DDBJ whole genome shotgun (WGS) entry which is preliminary data.</text>
</comment>
<keyword evidence="13" id="KW-1185">Reference proteome</keyword>
<keyword evidence="4 8" id="KW-0863">Zinc-finger</keyword>
<gene>
    <name evidence="12" type="ORF">LNINA_LOCUS13320</name>
</gene>
<dbReference type="GO" id="GO:0006357">
    <property type="term" value="P:regulation of transcription by RNA polymerase II"/>
    <property type="evidence" value="ECO:0007669"/>
    <property type="project" value="TreeGrafter"/>
</dbReference>
<keyword evidence="3" id="KW-0677">Repeat</keyword>
<dbReference type="Pfam" id="PF00096">
    <property type="entry name" value="zf-C2H2"/>
    <property type="match status" value="5"/>
</dbReference>
<dbReference type="FunFam" id="3.30.160.60:FF:000100">
    <property type="entry name" value="Zinc finger 45-like"/>
    <property type="match status" value="1"/>
</dbReference>
<evidence type="ECO:0000313" key="13">
    <source>
        <dbReference type="Proteomes" id="UP001497472"/>
    </source>
</evidence>
<evidence type="ECO:0000256" key="8">
    <source>
        <dbReference type="PROSITE-ProRule" id="PRU00042"/>
    </source>
</evidence>
<feature type="domain" description="C2H2-type" evidence="10">
    <location>
        <begin position="286"/>
        <end position="313"/>
    </location>
</feature>
<dbReference type="FunFam" id="3.30.160.60:FF:000446">
    <property type="entry name" value="Zinc finger protein"/>
    <property type="match status" value="1"/>
</dbReference>
<keyword evidence="7" id="KW-0539">Nucleus</keyword>
<keyword evidence="2 9" id="KW-0479">Metal-binding</keyword>
<evidence type="ECO:0000256" key="3">
    <source>
        <dbReference type="ARBA" id="ARBA00022737"/>
    </source>
</evidence>
<protein>
    <submittedName>
        <fullName evidence="12">Uncharacterized protein</fullName>
    </submittedName>
</protein>
<evidence type="ECO:0000259" key="10">
    <source>
        <dbReference type="PROSITE" id="PS50157"/>
    </source>
</evidence>
<dbReference type="FunFam" id="3.30.160.60:FF:001732">
    <property type="entry name" value="Zgc:162936"/>
    <property type="match status" value="1"/>
</dbReference>
<dbReference type="SMART" id="SM00355">
    <property type="entry name" value="ZnF_C2H2"/>
    <property type="match status" value="8"/>
</dbReference>
<feature type="domain" description="ZAD" evidence="11">
    <location>
        <begin position="20"/>
        <end position="87"/>
    </location>
</feature>
<feature type="binding site" evidence="9">
    <location>
        <position position="60"/>
    </location>
    <ligand>
        <name>Zn(2+)</name>
        <dbReference type="ChEBI" id="CHEBI:29105"/>
    </ligand>
</feature>
<reference evidence="12 13" key="1">
    <citation type="submission" date="2023-11" db="EMBL/GenBank/DDBJ databases">
        <authorList>
            <person name="Okamura Y."/>
        </authorList>
    </citation>
    <scope>NUCLEOTIDE SEQUENCE [LARGE SCALE GENOMIC DNA]</scope>
</reference>
<dbReference type="SMART" id="SM00868">
    <property type="entry name" value="zf-AD"/>
    <property type="match status" value="1"/>
</dbReference>
<dbReference type="SUPFAM" id="SSF57667">
    <property type="entry name" value="beta-beta-alpha zinc fingers"/>
    <property type="match status" value="4"/>
</dbReference>
<feature type="domain" description="C2H2-type" evidence="10">
    <location>
        <begin position="230"/>
        <end position="257"/>
    </location>
</feature>
<feature type="domain" description="C2H2-type" evidence="10">
    <location>
        <begin position="342"/>
        <end position="370"/>
    </location>
</feature>
<evidence type="ECO:0000256" key="5">
    <source>
        <dbReference type="ARBA" id="ARBA00022833"/>
    </source>
</evidence>
<evidence type="ECO:0000313" key="12">
    <source>
        <dbReference type="EMBL" id="CAK1554401.1"/>
    </source>
</evidence>
<name>A0AAV1K1F0_9NEOP</name>
<dbReference type="InterPro" id="IPR012934">
    <property type="entry name" value="Znf_AD"/>
</dbReference>
<feature type="binding site" evidence="9">
    <location>
        <position position="22"/>
    </location>
    <ligand>
        <name>Zn(2+)</name>
        <dbReference type="ChEBI" id="CHEBI:29105"/>
    </ligand>
</feature>
<dbReference type="Proteomes" id="UP001497472">
    <property type="component" value="Unassembled WGS sequence"/>
</dbReference>
<feature type="domain" description="C2H2-type" evidence="10">
    <location>
        <begin position="258"/>
        <end position="285"/>
    </location>
</feature>
<dbReference type="GO" id="GO:0005634">
    <property type="term" value="C:nucleus"/>
    <property type="evidence" value="ECO:0007669"/>
    <property type="project" value="UniProtKB-SubCell"/>
</dbReference>
<feature type="domain" description="C2H2-type" evidence="10">
    <location>
        <begin position="314"/>
        <end position="341"/>
    </location>
</feature>
<comment type="subcellular location">
    <subcellularLocation>
        <location evidence="1">Nucleus</location>
    </subcellularLocation>
</comment>
<feature type="binding site" evidence="9">
    <location>
        <position position="25"/>
    </location>
    <ligand>
        <name>Zn(2+)</name>
        <dbReference type="ChEBI" id="CHEBI:29105"/>
    </ligand>
</feature>
<evidence type="ECO:0000256" key="9">
    <source>
        <dbReference type="PROSITE-ProRule" id="PRU01263"/>
    </source>
</evidence>
<dbReference type="PANTHER" id="PTHR24390:SF159">
    <property type="entry name" value="GROWTH FACTOR INDEPENDENT 1 TRANSCRIPTIONAL REPRESSOR"/>
    <property type="match status" value="1"/>
</dbReference>
<keyword evidence="5 9" id="KW-0862">Zinc</keyword>
<organism evidence="12 13">
    <name type="scientific">Leptosia nina</name>
    <dbReference type="NCBI Taxonomy" id="320188"/>
    <lineage>
        <taxon>Eukaryota</taxon>
        <taxon>Metazoa</taxon>
        <taxon>Ecdysozoa</taxon>
        <taxon>Arthropoda</taxon>
        <taxon>Hexapoda</taxon>
        <taxon>Insecta</taxon>
        <taxon>Pterygota</taxon>
        <taxon>Neoptera</taxon>
        <taxon>Endopterygota</taxon>
        <taxon>Lepidoptera</taxon>
        <taxon>Glossata</taxon>
        <taxon>Ditrysia</taxon>
        <taxon>Papilionoidea</taxon>
        <taxon>Pieridae</taxon>
        <taxon>Pierinae</taxon>
        <taxon>Leptosia</taxon>
    </lineage>
</organism>
<dbReference type="GO" id="GO:0045893">
    <property type="term" value="P:positive regulation of DNA-templated transcription"/>
    <property type="evidence" value="ECO:0007669"/>
    <property type="project" value="UniProtKB-ARBA"/>
</dbReference>
<dbReference type="InterPro" id="IPR013087">
    <property type="entry name" value="Znf_C2H2_type"/>
</dbReference>
<dbReference type="PROSITE" id="PS51915">
    <property type="entry name" value="ZAD"/>
    <property type="match status" value="1"/>
</dbReference>
<dbReference type="GO" id="GO:0005694">
    <property type="term" value="C:chromosome"/>
    <property type="evidence" value="ECO:0007669"/>
    <property type="project" value="UniProtKB-ARBA"/>
</dbReference>
<dbReference type="EMBL" id="CAVLEF010000278">
    <property type="protein sequence ID" value="CAK1554401.1"/>
    <property type="molecule type" value="Genomic_DNA"/>
</dbReference>
<keyword evidence="6" id="KW-0238">DNA-binding</keyword>
<dbReference type="PANTHER" id="PTHR24390">
    <property type="entry name" value="ZINC FINGER PROTEIN"/>
    <property type="match status" value="1"/>
</dbReference>
<dbReference type="GO" id="GO:0003700">
    <property type="term" value="F:DNA-binding transcription factor activity"/>
    <property type="evidence" value="ECO:0007669"/>
    <property type="project" value="TreeGrafter"/>
</dbReference>
<evidence type="ECO:0000256" key="6">
    <source>
        <dbReference type="ARBA" id="ARBA00023125"/>
    </source>
</evidence>
<dbReference type="PROSITE" id="PS50157">
    <property type="entry name" value="ZINC_FINGER_C2H2_2"/>
    <property type="match status" value="5"/>
</dbReference>
<accession>A0AAV1K1F0</accession>
<dbReference type="AlphaFoldDB" id="A0AAV1K1F0"/>
<proteinExistence type="predicted"/>
<evidence type="ECO:0000256" key="7">
    <source>
        <dbReference type="ARBA" id="ARBA00023242"/>
    </source>
</evidence>
<dbReference type="GO" id="GO:0008270">
    <property type="term" value="F:zinc ion binding"/>
    <property type="evidence" value="ECO:0007669"/>
    <property type="project" value="UniProtKB-UniRule"/>
</dbReference>
<evidence type="ECO:0000256" key="1">
    <source>
        <dbReference type="ARBA" id="ARBA00004123"/>
    </source>
</evidence>
<dbReference type="InterPro" id="IPR036236">
    <property type="entry name" value="Znf_C2H2_sf"/>
</dbReference>
<dbReference type="Gene3D" id="3.30.160.60">
    <property type="entry name" value="Classic Zinc Finger"/>
    <property type="match status" value="5"/>
</dbReference>
<evidence type="ECO:0000256" key="4">
    <source>
        <dbReference type="ARBA" id="ARBA00022771"/>
    </source>
</evidence>
<evidence type="ECO:0000256" key="2">
    <source>
        <dbReference type="ARBA" id="ARBA00022723"/>
    </source>
</evidence>
<dbReference type="GO" id="GO:0000978">
    <property type="term" value="F:RNA polymerase II cis-regulatory region sequence-specific DNA binding"/>
    <property type="evidence" value="ECO:0007669"/>
    <property type="project" value="TreeGrafter"/>
</dbReference>
<evidence type="ECO:0000259" key="11">
    <source>
        <dbReference type="PROSITE" id="PS51915"/>
    </source>
</evidence>
<feature type="binding site" evidence="9">
    <location>
        <position position="63"/>
    </location>
    <ligand>
        <name>Zn(2+)</name>
        <dbReference type="ChEBI" id="CHEBI:29105"/>
    </ligand>
</feature>
<dbReference type="PROSITE" id="PS00028">
    <property type="entry name" value="ZINC_FINGER_C2H2_1"/>
    <property type="match status" value="2"/>
</dbReference>
<sequence>MSQIWEQESDDLHECLLQGQVCILCWKKNVLKLESVEDVKQKIQVCLDVELPEDIPVVLCESCENYIDKFYEFKKTSQHSLKRVCELLDRPIKTETSVTDDIILFEVEDENSDATNTDYMDPTPELVKRKRKRSNTWCIYCLVDLITTENFIKHREQLHGIINNQYKCYGCDKFYSSRKRVIYHERYYCQALRNGYKCPLCEIVLAGRRILELHLKRHKFNVQIKEKDIFQCDYCNRVFSKQENLINHIKKHINKPKFICEICGRAFTRGDYLHKHKSIHTGLKKYCCPLCDYRTVQKSALNCHIRTHTGERPYSCDKCSYTTTSSGNLRGHMQTHSEIKLFDCQVCDKKFGYKKSLEYHMSSAHASQDYSCKCGATYKSNSSLRRHRRVKHCENGDDINK</sequence>